<keyword evidence="3 7" id="KW-0812">Transmembrane</keyword>
<dbReference type="GeneID" id="110219475"/>
<dbReference type="Pfam" id="PF00860">
    <property type="entry name" value="Xan_ur_permease"/>
    <property type="match status" value="1"/>
</dbReference>
<keyword evidence="5 7" id="KW-0472">Membrane</keyword>
<feature type="transmembrane region" description="Helical" evidence="7">
    <location>
        <begin position="270"/>
        <end position="291"/>
    </location>
</feature>
<dbReference type="PANTHER" id="PTHR11119">
    <property type="entry name" value="XANTHINE-URACIL / VITAMIN C PERMEASE FAMILY MEMBER"/>
    <property type="match status" value="1"/>
</dbReference>
<sequence length="603" mass="63617">MECATELGKAHSGPGLSALHLPPAPASQSSTRRTLLSSWPAPGFQSLLLWFVYCRANLDGQQVRGKQEGQIEEILFGGNSAFREGDSSHPTPTAPLSLSSQCTLSFSACCAYRLPLVQAPSFEFLIPALVLASQKPYQATWAPGNNSRALSPCVGTGCPILGSWDEALREVSGAVLMSGLLQGTLGLLGGPGRLFLHFGPLVLAPSLVVVGLSAHKEVALFCSTSWGLALLPILLIVVCSQHLGSCLLPLCPLRTPVLPTHTHVPVFRLFSVLLPVICVWILSALLGLSFIPQKLSAPNIAPWLWLPHPGGWSWPKLTLRGLAAGTTMALASSTSSLCCYALCGRLLQLSPPPSYACSRGLGFEGLGSLLAALLGSPLGIASSFPNVGTTSLTQAGSHRVARLVSLLSIGLGLSPRLAQALTTIPLPVHGAVLGVNQAVILSTGFSYFYFTDIDSGRNVFIVGFAVFMALLLPRWLQDAPVLNTGLSPVDVLLCSFLAEPVLLAGLLSFLLENTIPGTRLERGLPSPKEAQTCAKPRKDALGYELPAPFQTLCSFVPQPLRCLCSPAEDAGDEERGPSEPRETAGLLPSAEDLRLGLAVTRAD</sequence>
<feature type="compositionally biased region" description="Basic and acidic residues" evidence="6">
    <location>
        <begin position="573"/>
        <end position="582"/>
    </location>
</feature>
<feature type="region of interest" description="Disordered" evidence="6">
    <location>
        <begin position="566"/>
        <end position="587"/>
    </location>
</feature>
<evidence type="ECO:0000256" key="2">
    <source>
        <dbReference type="ARBA" id="ARBA00008821"/>
    </source>
</evidence>
<keyword evidence="4 7" id="KW-1133">Transmembrane helix</keyword>
<feature type="transmembrane region" description="Helical" evidence="7">
    <location>
        <begin position="488"/>
        <end position="511"/>
    </location>
</feature>
<dbReference type="InterPro" id="IPR006043">
    <property type="entry name" value="NCS2"/>
</dbReference>
<comment type="subcellular location">
    <subcellularLocation>
        <location evidence="1">Membrane</location>
        <topology evidence="1">Multi-pass membrane protein</topology>
    </subcellularLocation>
</comment>
<feature type="transmembrane region" description="Helical" evidence="7">
    <location>
        <begin position="459"/>
        <end position="476"/>
    </location>
</feature>
<dbReference type="AlphaFoldDB" id="A0A6P5LLX2"/>
<dbReference type="Proteomes" id="UP000515140">
    <property type="component" value="Unplaced"/>
</dbReference>
<evidence type="ECO:0000256" key="1">
    <source>
        <dbReference type="ARBA" id="ARBA00004141"/>
    </source>
</evidence>
<evidence type="ECO:0000256" key="6">
    <source>
        <dbReference type="SAM" id="MobiDB-lite"/>
    </source>
</evidence>
<comment type="similarity">
    <text evidence="2">Belongs to the nucleobase:cation symporter-2 (NCS2) (TC 2.A.40) family.</text>
</comment>
<evidence type="ECO:0000313" key="9">
    <source>
        <dbReference type="RefSeq" id="XP_020858503.1"/>
    </source>
</evidence>
<dbReference type="RefSeq" id="XP_020858503.1">
    <property type="nucleotide sequence ID" value="XM_021002844.1"/>
</dbReference>
<proteinExistence type="inferred from homology"/>
<name>A0A6P5LLX2_PHACI</name>
<protein>
    <submittedName>
        <fullName evidence="9">Solute carrier family 23 member 3 isoform X2</fullName>
    </submittedName>
</protein>
<feature type="transmembrane region" description="Helical" evidence="7">
    <location>
        <begin position="194"/>
        <end position="214"/>
    </location>
</feature>
<dbReference type="GO" id="GO:0022857">
    <property type="term" value="F:transmembrane transporter activity"/>
    <property type="evidence" value="ECO:0007669"/>
    <property type="project" value="InterPro"/>
</dbReference>
<evidence type="ECO:0000256" key="4">
    <source>
        <dbReference type="ARBA" id="ARBA00022989"/>
    </source>
</evidence>
<evidence type="ECO:0000256" key="3">
    <source>
        <dbReference type="ARBA" id="ARBA00022692"/>
    </source>
</evidence>
<evidence type="ECO:0000256" key="5">
    <source>
        <dbReference type="ARBA" id="ARBA00023136"/>
    </source>
</evidence>
<reference evidence="9" key="1">
    <citation type="submission" date="2025-08" db="UniProtKB">
        <authorList>
            <consortium name="RefSeq"/>
        </authorList>
    </citation>
    <scope>IDENTIFICATION</scope>
    <source>
        <tissue evidence="9">Spleen</tissue>
    </source>
</reference>
<feature type="transmembrane region" description="Helical" evidence="7">
    <location>
        <begin position="226"/>
        <end position="250"/>
    </location>
</feature>
<keyword evidence="8" id="KW-1185">Reference proteome</keyword>
<accession>A0A6P5LLX2</accession>
<evidence type="ECO:0000313" key="8">
    <source>
        <dbReference type="Proteomes" id="UP000515140"/>
    </source>
</evidence>
<evidence type="ECO:0000256" key="7">
    <source>
        <dbReference type="SAM" id="Phobius"/>
    </source>
</evidence>
<feature type="region of interest" description="Disordered" evidence="6">
    <location>
        <begin position="1"/>
        <end position="25"/>
    </location>
</feature>
<dbReference type="GO" id="GO:0016020">
    <property type="term" value="C:membrane"/>
    <property type="evidence" value="ECO:0007669"/>
    <property type="project" value="UniProtKB-SubCell"/>
</dbReference>
<dbReference type="CTD" id="151295"/>
<gene>
    <name evidence="9" type="primary">SLC23A3</name>
</gene>
<organism evidence="8 9">
    <name type="scientific">Phascolarctos cinereus</name>
    <name type="common">Koala</name>
    <dbReference type="NCBI Taxonomy" id="38626"/>
    <lineage>
        <taxon>Eukaryota</taxon>
        <taxon>Metazoa</taxon>
        <taxon>Chordata</taxon>
        <taxon>Craniata</taxon>
        <taxon>Vertebrata</taxon>
        <taxon>Euteleostomi</taxon>
        <taxon>Mammalia</taxon>
        <taxon>Metatheria</taxon>
        <taxon>Diprotodontia</taxon>
        <taxon>Phascolarctidae</taxon>
        <taxon>Phascolarctos</taxon>
    </lineage>
</organism>